<dbReference type="Proteomes" id="UP000035681">
    <property type="component" value="Unplaced"/>
</dbReference>
<dbReference type="InterPro" id="IPR035952">
    <property type="entry name" value="Rhomboid-like_sf"/>
</dbReference>
<dbReference type="InterPro" id="IPR038579">
    <property type="entry name" value="Ribosomal_eS21_sf"/>
</dbReference>
<comment type="function">
    <text evidence="10">May be involved in the degradation of misfolded endoplasmic reticulum (ER) luminal proteins.</text>
</comment>
<evidence type="ECO:0000256" key="9">
    <source>
        <dbReference type="ARBA" id="ARBA00023274"/>
    </source>
</evidence>
<evidence type="ECO:0000256" key="5">
    <source>
        <dbReference type="ARBA" id="ARBA00022824"/>
    </source>
</evidence>
<dbReference type="Pfam" id="PF04511">
    <property type="entry name" value="DER1"/>
    <property type="match status" value="1"/>
</dbReference>
<dbReference type="WBParaSite" id="TCONS_00010926.p1">
    <property type="protein sequence ID" value="TCONS_00010926.p1"/>
    <property type="gene ID" value="XLOC_004758"/>
</dbReference>
<feature type="transmembrane region" description="Helical" evidence="10">
    <location>
        <begin position="142"/>
        <end position="162"/>
    </location>
</feature>
<keyword evidence="4 10" id="KW-0812">Transmembrane</keyword>
<feature type="transmembrane region" description="Helical" evidence="10">
    <location>
        <begin position="98"/>
        <end position="122"/>
    </location>
</feature>
<evidence type="ECO:0000256" key="10">
    <source>
        <dbReference type="RuleBase" id="RU363059"/>
    </source>
</evidence>
<dbReference type="SUPFAM" id="SSF144091">
    <property type="entry name" value="Rhomboid-like"/>
    <property type="match status" value="1"/>
</dbReference>
<evidence type="ECO:0000256" key="2">
    <source>
        <dbReference type="ARBA" id="ARBA00008917"/>
    </source>
</evidence>
<comment type="similarity">
    <text evidence="3">Belongs to the eukaryotic ribosomal protein eS21 family.</text>
</comment>
<proteinExistence type="inferred from homology"/>
<keyword evidence="12" id="KW-1185">Reference proteome</keyword>
<keyword evidence="7 10" id="KW-1133">Transmembrane helix</keyword>
<dbReference type="GO" id="GO:0005789">
    <property type="term" value="C:endoplasmic reticulum membrane"/>
    <property type="evidence" value="ECO:0007669"/>
    <property type="project" value="UniProtKB-SubCell"/>
</dbReference>
<feature type="transmembrane region" description="Helical" evidence="10">
    <location>
        <begin position="21"/>
        <end position="40"/>
    </location>
</feature>
<keyword evidence="9" id="KW-0687">Ribonucleoprotein</keyword>
<keyword evidence="6" id="KW-0689">Ribosomal protein</keyword>
<feature type="transmembrane region" description="Helical" evidence="10">
    <location>
        <begin position="174"/>
        <end position="192"/>
    </location>
</feature>
<dbReference type="Pfam" id="PF01249">
    <property type="entry name" value="Ribosomal_S21e"/>
    <property type="match status" value="1"/>
</dbReference>
<evidence type="ECO:0000256" key="4">
    <source>
        <dbReference type="ARBA" id="ARBA00022692"/>
    </source>
</evidence>
<evidence type="ECO:0000313" key="13">
    <source>
        <dbReference type="WBParaSite" id="TCONS_00010926.p1"/>
    </source>
</evidence>
<dbReference type="GO" id="GO:0006412">
    <property type="term" value="P:translation"/>
    <property type="evidence" value="ECO:0007669"/>
    <property type="project" value="InterPro"/>
</dbReference>
<evidence type="ECO:0000313" key="12">
    <source>
        <dbReference type="Proteomes" id="UP000035681"/>
    </source>
</evidence>
<protein>
    <recommendedName>
        <fullName evidence="10">Derlin</fullName>
    </recommendedName>
</protein>
<dbReference type="InterPro" id="IPR007599">
    <property type="entry name" value="DER1"/>
</dbReference>
<dbReference type="Gene3D" id="3.30.1230.20">
    <property type="match status" value="1"/>
</dbReference>
<evidence type="ECO:0000256" key="6">
    <source>
        <dbReference type="ARBA" id="ARBA00022980"/>
    </source>
</evidence>
<feature type="region of interest" description="Disordered" evidence="11">
    <location>
        <begin position="221"/>
        <end position="244"/>
    </location>
</feature>
<dbReference type="GO" id="GO:0006950">
    <property type="term" value="P:response to stress"/>
    <property type="evidence" value="ECO:0007669"/>
    <property type="project" value="UniProtKB-ARBA"/>
</dbReference>
<name>A0AAF5DFS2_STRER</name>
<keyword evidence="8 10" id="KW-0472">Membrane</keyword>
<feature type="transmembrane region" description="Helical" evidence="10">
    <location>
        <begin position="60"/>
        <end position="78"/>
    </location>
</feature>
<dbReference type="GO" id="GO:1990904">
    <property type="term" value="C:ribonucleoprotein complex"/>
    <property type="evidence" value="ECO:0007669"/>
    <property type="project" value="UniProtKB-KW"/>
</dbReference>
<comment type="similarity">
    <text evidence="2 10">Belongs to the derlin family.</text>
</comment>
<accession>A0AAF5DFS2</accession>
<keyword evidence="5 10" id="KW-0256">Endoplasmic reticulum</keyword>
<evidence type="ECO:0000256" key="8">
    <source>
        <dbReference type="ARBA" id="ARBA00023136"/>
    </source>
</evidence>
<evidence type="ECO:0000256" key="7">
    <source>
        <dbReference type="ARBA" id="ARBA00022989"/>
    </source>
</evidence>
<evidence type="ECO:0000256" key="3">
    <source>
        <dbReference type="ARBA" id="ARBA00010228"/>
    </source>
</evidence>
<evidence type="ECO:0000256" key="1">
    <source>
        <dbReference type="ARBA" id="ARBA00004477"/>
    </source>
</evidence>
<feature type="compositionally biased region" description="Polar residues" evidence="11">
    <location>
        <begin position="231"/>
        <end position="240"/>
    </location>
</feature>
<dbReference type="PANTHER" id="PTHR11009">
    <property type="entry name" value="DER1-LIKE PROTEIN, DERLIN"/>
    <property type="match status" value="1"/>
</dbReference>
<dbReference type="InterPro" id="IPR001931">
    <property type="entry name" value="Ribosomal_eS21"/>
</dbReference>
<organism evidence="12 13">
    <name type="scientific">Strongyloides stercoralis</name>
    <name type="common">Threadworm</name>
    <dbReference type="NCBI Taxonomy" id="6248"/>
    <lineage>
        <taxon>Eukaryota</taxon>
        <taxon>Metazoa</taxon>
        <taxon>Ecdysozoa</taxon>
        <taxon>Nematoda</taxon>
        <taxon>Chromadorea</taxon>
        <taxon>Rhabditida</taxon>
        <taxon>Tylenchina</taxon>
        <taxon>Panagrolaimomorpha</taxon>
        <taxon>Strongyloidoidea</taxon>
        <taxon>Strongyloididae</taxon>
        <taxon>Strongyloides</taxon>
    </lineage>
</organism>
<sequence>MSDFRTFYDSIPKITRYWMTGSVVMPLLGRIGILSPSSMYLNWQDIYENFHIWRPLTALFYYPLTPATGFNWLLMMYFMYNYSKTVENDLFTRRPGEYLFMLIFLWLSSVGISLAFGIYFLLEPMVLAVLYYWAQNNKDTIVSFWFGSRFKAMYLPWVLLGFNMILRGGGINELAGIIVGHIFYFATIEYPLQHGGRPLLTCPQILKTYFPDEVGGYQSMNGPRVTGDGRSGSNNNQSPRTHAWGSGRTLENIWFIYYISSCKTTKENFSTSSRLIAPNDHASIQIDFVDVDPSTGQLIEGKVHRYAICGEIRRMGESDDCLLRLAQRDGLVPK</sequence>
<dbReference type="GO" id="GO:0005840">
    <property type="term" value="C:ribosome"/>
    <property type="evidence" value="ECO:0007669"/>
    <property type="project" value="UniProtKB-KW"/>
</dbReference>
<dbReference type="GO" id="GO:0003735">
    <property type="term" value="F:structural constituent of ribosome"/>
    <property type="evidence" value="ECO:0007669"/>
    <property type="project" value="InterPro"/>
</dbReference>
<comment type="subcellular location">
    <subcellularLocation>
        <location evidence="1 10">Endoplasmic reticulum membrane</location>
        <topology evidence="1 10">Multi-pass membrane protein</topology>
    </subcellularLocation>
</comment>
<dbReference type="AlphaFoldDB" id="A0AAF5DFS2"/>
<evidence type="ECO:0000256" key="11">
    <source>
        <dbReference type="SAM" id="MobiDB-lite"/>
    </source>
</evidence>
<reference evidence="13" key="1">
    <citation type="submission" date="2024-02" db="UniProtKB">
        <authorList>
            <consortium name="WormBaseParasite"/>
        </authorList>
    </citation>
    <scope>IDENTIFICATION</scope>
</reference>